<dbReference type="eggNOG" id="ENOG50329SZ">
    <property type="taxonomic scope" value="Bacteria"/>
</dbReference>
<dbReference type="RefSeq" id="WP_004804827.1">
    <property type="nucleotide sequence ID" value="NZ_KB849440.1"/>
</dbReference>
<gene>
    <name evidence="2" type="ORF">F966_02065</name>
</gene>
<keyword evidence="1" id="KW-0812">Transmembrane</keyword>
<keyword evidence="1" id="KW-1133">Transmembrane helix</keyword>
<sequence>MRSWHLLCASFCASVASVFSFVIPYCLFLNFQQNHLLHVVSNAMQVMLYLTPFLVVFAFIFYVIVLSVLKLPSKIFDLVQFFKVSLVFFTGWMCLVLMILLEDQVNGFDFETLAMSLFIFVAVLPVLALGCISANSCYVLMFKKKYGDLNQFERI</sequence>
<dbReference type="Proteomes" id="UP000013209">
    <property type="component" value="Unassembled WGS sequence"/>
</dbReference>
<dbReference type="HOGENOM" id="CLU_145207_0_0_6"/>
<accession>N8XPN0</accession>
<evidence type="ECO:0000256" key="1">
    <source>
        <dbReference type="SAM" id="Phobius"/>
    </source>
</evidence>
<organism evidence="2 3">
    <name type="scientific">Acinetobacter higginsii</name>
    <dbReference type="NCBI Taxonomy" id="70347"/>
    <lineage>
        <taxon>Bacteria</taxon>
        <taxon>Pseudomonadati</taxon>
        <taxon>Pseudomonadota</taxon>
        <taxon>Gammaproteobacteria</taxon>
        <taxon>Moraxellales</taxon>
        <taxon>Moraxellaceae</taxon>
        <taxon>Acinetobacter</taxon>
    </lineage>
</organism>
<feature type="transmembrane region" description="Helical" evidence="1">
    <location>
        <begin position="44"/>
        <end position="69"/>
    </location>
</feature>
<comment type="caution">
    <text evidence="2">The sequence shown here is derived from an EMBL/GenBank/DDBJ whole genome shotgun (WGS) entry which is preliminary data.</text>
</comment>
<protein>
    <submittedName>
        <fullName evidence="2">Uncharacterized protein</fullName>
    </submittedName>
</protein>
<name>N8XPN0_9GAMM</name>
<reference evidence="2 3" key="1">
    <citation type="submission" date="2013-02" db="EMBL/GenBank/DDBJ databases">
        <title>The Genome Sequence of Acinetobacter sp. CIP 56.2.</title>
        <authorList>
            <consortium name="The Broad Institute Genome Sequencing Platform"/>
            <consortium name="The Broad Institute Genome Sequencing Center for Infectious Disease"/>
            <person name="Cerqueira G."/>
            <person name="Feldgarden M."/>
            <person name="Courvalin P."/>
            <person name="Perichon B."/>
            <person name="Grillot-Courvalin C."/>
            <person name="Clermont D."/>
            <person name="Rocha E."/>
            <person name="Yoon E.-J."/>
            <person name="Nemec A."/>
            <person name="Walker B."/>
            <person name="Young S.K."/>
            <person name="Zeng Q."/>
            <person name="Gargeya S."/>
            <person name="Fitzgerald M."/>
            <person name="Haas B."/>
            <person name="Abouelleil A."/>
            <person name="Alvarado L."/>
            <person name="Arachchi H.M."/>
            <person name="Berlin A.M."/>
            <person name="Chapman S.B."/>
            <person name="Dewar J."/>
            <person name="Goldberg J."/>
            <person name="Griggs A."/>
            <person name="Gujja S."/>
            <person name="Hansen M."/>
            <person name="Howarth C."/>
            <person name="Imamovic A."/>
            <person name="Larimer J."/>
            <person name="McCowan C."/>
            <person name="Murphy C."/>
            <person name="Neiman D."/>
            <person name="Pearson M."/>
            <person name="Priest M."/>
            <person name="Roberts A."/>
            <person name="Saif S."/>
            <person name="Shea T."/>
            <person name="Sisk P."/>
            <person name="Sykes S."/>
            <person name="Wortman J."/>
            <person name="Nusbaum C."/>
            <person name="Birren B."/>
        </authorList>
    </citation>
    <scope>NUCLEOTIDE SEQUENCE [LARGE SCALE GENOMIC DNA]</scope>
    <source>
        <strain evidence="2 3">CIP 56.2</strain>
    </source>
</reference>
<keyword evidence="1" id="KW-0472">Membrane</keyword>
<evidence type="ECO:0000313" key="3">
    <source>
        <dbReference type="Proteomes" id="UP000013209"/>
    </source>
</evidence>
<proteinExistence type="predicted"/>
<dbReference type="PATRIC" id="fig|1144672.3.peg.1969"/>
<evidence type="ECO:0000313" key="2">
    <source>
        <dbReference type="EMBL" id="ENV09408.1"/>
    </source>
</evidence>
<feature type="transmembrane region" description="Helical" evidence="1">
    <location>
        <begin position="113"/>
        <end position="141"/>
    </location>
</feature>
<dbReference type="AlphaFoldDB" id="N8XPN0"/>
<dbReference type="EMBL" id="APPH01000009">
    <property type="protein sequence ID" value="ENV09408.1"/>
    <property type="molecule type" value="Genomic_DNA"/>
</dbReference>
<feature type="transmembrane region" description="Helical" evidence="1">
    <location>
        <begin position="81"/>
        <end position="101"/>
    </location>
</feature>